<evidence type="ECO:0000313" key="2">
    <source>
        <dbReference type="EMBL" id="SHJ81500.1"/>
    </source>
</evidence>
<evidence type="ECO:0000256" key="1">
    <source>
        <dbReference type="SAM" id="Phobius"/>
    </source>
</evidence>
<dbReference type="AlphaFoldDB" id="A0A1M6MDL6"/>
<dbReference type="NCBIfam" id="TIGR02867">
    <property type="entry name" value="spore_II_P"/>
    <property type="match status" value="1"/>
</dbReference>
<accession>A0A1M6MDL6</accession>
<dbReference type="RefSeq" id="WP_072965806.1">
    <property type="nucleotide sequence ID" value="NZ_FRAJ01000004.1"/>
</dbReference>
<dbReference type="Pfam" id="PF07454">
    <property type="entry name" value="SpoIIP"/>
    <property type="match status" value="1"/>
</dbReference>
<dbReference type="Proteomes" id="UP000184082">
    <property type="component" value="Unassembled WGS sequence"/>
</dbReference>
<name>A0A1M6MDL6_9FIRM</name>
<keyword evidence="3" id="KW-1185">Reference proteome</keyword>
<gene>
    <name evidence="2" type="ORF">SAMN02745883_00496</name>
</gene>
<reference evidence="2 3" key="1">
    <citation type="submission" date="2016-11" db="EMBL/GenBank/DDBJ databases">
        <authorList>
            <person name="Jaros S."/>
            <person name="Januszkiewicz K."/>
            <person name="Wedrychowicz H."/>
        </authorList>
    </citation>
    <scope>NUCLEOTIDE SEQUENCE [LARGE SCALE GENOMIC DNA]</scope>
    <source>
        <strain evidence="2 3">DSM 14501</strain>
    </source>
</reference>
<keyword evidence="1" id="KW-0812">Transmembrane</keyword>
<organism evidence="2 3">
    <name type="scientific">Caminicella sporogenes DSM 14501</name>
    <dbReference type="NCBI Taxonomy" id="1121266"/>
    <lineage>
        <taxon>Bacteria</taxon>
        <taxon>Bacillati</taxon>
        <taxon>Bacillota</taxon>
        <taxon>Clostridia</taxon>
        <taxon>Peptostreptococcales</taxon>
        <taxon>Caminicellaceae</taxon>
        <taxon>Caminicella</taxon>
    </lineage>
</organism>
<keyword evidence="1" id="KW-1133">Transmembrane helix</keyword>
<dbReference type="STRING" id="1121266.SAMN02745883_00496"/>
<keyword evidence="1" id="KW-0472">Membrane</keyword>
<proteinExistence type="predicted"/>
<sequence>MKILKKYDIIKCLMILITFTMIITGLNVILINEKVCIAKADDKKIQSFNQDSETFKKNIFIHIFNKSLAVLELDYKEKIGNNSDSFVKYAFNKIINFDYKNPKSYLKAQISLLKGVEDEIKIASKDSEEINSEDYDTSDIYIPEEYSNQKAVVDDEDYYKEPEKNTTFEANSFQIEKSNQTKQDKKSIENISSSSPKNLKIISTPVPPPEKIEHDKNKPLILIYHTHGTEAYYPEKIGNYHSLNSKYTVIRVGDILTKYLLDKGYKVIHDTTIHDYPSYQGSYKRSLQTMKKYIKDNPDLKIFIDIHRDGIDKIAEIEKNQKKKYDEMRKNSYIRINGEKVSRFALVVGGGNKNVDKLKRFAYYIKAVSDELYPGLSRPVILKNRRYNRYNQFMSNYCVLFEVGSNLNTIDESVRAAKYIGEVLDKSLKGFVKLN</sequence>
<dbReference type="EMBL" id="FRAJ01000004">
    <property type="protein sequence ID" value="SHJ81500.1"/>
    <property type="molecule type" value="Genomic_DNA"/>
</dbReference>
<feature type="transmembrane region" description="Helical" evidence="1">
    <location>
        <begin position="12"/>
        <end position="31"/>
    </location>
</feature>
<evidence type="ECO:0000313" key="3">
    <source>
        <dbReference type="Proteomes" id="UP000184082"/>
    </source>
</evidence>
<dbReference type="InterPro" id="IPR010897">
    <property type="entry name" value="Spore_II_P"/>
</dbReference>
<protein>
    <submittedName>
        <fullName evidence="2">Stage II sporulation protein P</fullName>
    </submittedName>
</protein>